<evidence type="ECO:0000313" key="2">
    <source>
        <dbReference type="EMBL" id="RII41922.1"/>
    </source>
</evidence>
<comment type="caution">
    <text evidence="2">The sequence shown here is derived from an EMBL/GenBank/DDBJ whole genome shotgun (WGS) entry which is preliminary data.</text>
</comment>
<accession>A0A399JD15</accession>
<sequence length="126" mass="14011">MRWLSGVDHIVMPLTPGLHGLTDGRTFIATRIGLTKTEEGCAVMHEIVHVLLGHDGHQPQAIEREVREIAAQMLIPIGELEKELCWASSEGELADSLGVTVAVLRDRLNLPDARALMERAHFQEWT</sequence>
<proteinExistence type="predicted"/>
<dbReference type="Proteomes" id="UP000265419">
    <property type="component" value="Unassembled WGS sequence"/>
</dbReference>
<feature type="domain" description="IrrE N-terminal-like" evidence="1">
    <location>
        <begin position="27"/>
        <end position="109"/>
    </location>
</feature>
<evidence type="ECO:0000313" key="3">
    <source>
        <dbReference type="Proteomes" id="UP000265419"/>
    </source>
</evidence>
<gene>
    <name evidence="2" type="ORF">DWB68_10370</name>
</gene>
<reference evidence="2 3" key="1">
    <citation type="submission" date="2018-07" db="EMBL/GenBank/DDBJ databases">
        <title>Arthrobacter sp. nov., isolated from raw cow's milk with high bacterial count.</title>
        <authorList>
            <person name="Hahne J."/>
            <person name="Isele D."/>
            <person name="Lipski A."/>
        </authorList>
    </citation>
    <scope>NUCLEOTIDE SEQUENCE [LARGE SCALE GENOMIC DNA]</scope>
    <source>
        <strain evidence="2 3">JZ R-35</strain>
    </source>
</reference>
<protein>
    <submittedName>
        <fullName evidence="2">ImmA/IrrE family metallo-endopeptidase</fullName>
    </submittedName>
</protein>
<name>A0A399JD15_9MICC</name>
<keyword evidence="3" id="KW-1185">Reference proteome</keyword>
<dbReference type="AlphaFoldDB" id="A0A399JD15"/>
<dbReference type="InterPro" id="IPR010359">
    <property type="entry name" value="IrrE_HExxH"/>
</dbReference>
<dbReference type="EMBL" id="QQXK01000019">
    <property type="protein sequence ID" value="RII41922.1"/>
    <property type="molecule type" value="Genomic_DNA"/>
</dbReference>
<evidence type="ECO:0000259" key="1">
    <source>
        <dbReference type="Pfam" id="PF06114"/>
    </source>
</evidence>
<dbReference type="Pfam" id="PF06114">
    <property type="entry name" value="Peptidase_M78"/>
    <property type="match status" value="1"/>
</dbReference>
<organism evidence="2 3">
    <name type="scientific">Galactobacter valiniphilus</name>
    <dbReference type="NCBI Taxonomy" id="2676122"/>
    <lineage>
        <taxon>Bacteria</taxon>
        <taxon>Bacillati</taxon>
        <taxon>Actinomycetota</taxon>
        <taxon>Actinomycetes</taxon>
        <taxon>Micrococcales</taxon>
        <taxon>Micrococcaceae</taxon>
        <taxon>Galactobacter</taxon>
    </lineage>
</organism>